<accession>A0A2R8BH12</accession>
<proteinExistence type="predicted"/>
<dbReference type="AlphaFoldDB" id="A0A2R8BH12"/>
<keyword evidence="2" id="KW-1185">Reference proteome</keyword>
<evidence type="ECO:0000313" key="2">
    <source>
        <dbReference type="Proteomes" id="UP000244880"/>
    </source>
</evidence>
<dbReference type="Proteomes" id="UP000244880">
    <property type="component" value="Unassembled WGS sequence"/>
</dbReference>
<reference evidence="1 2" key="1">
    <citation type="submission" date="2018-03" db="EMBL/GenBank/DDBJ databases">
        <authorList>
            <person name="Keele B.F."/>
        </authorList>
    </citation>
    <scope>NUCLEOTIDE SEQUENCE [LARGE SCALE GENOMIC DNA]</scope>
    <source>
        <strain evidence="1 2">CECT 8599</strain>
    </source>
</reference>
<sequence length="172" mass="19593">MLSSRPKSGPWRKYCEMALCPQTVSSLMSGFCSRCEWPVRRAAPRHPDSQANGSNGPSMICKLVSWLGMLRRLRWRQRAHFDKCCMVYERLLSALLQLLIIVVCNFVGVERSCPYVPQPETIFLTKKRMKILPSPFCVTAYGDTFCNSLYLIHSFIQFHDHISSAPSGTRSA</sequence>
<name>A0A2R8BH12_9RHOB</name>
<organism evidence="1 2">
    <name type="scientific">Ascidiaceihabitans donghaensis</name>
    <dbReference type="NCBI Taxonomy" id="1510460"/>
    <lineage>
        <taxon>Bacteria</taxon>
        <taxon>Pseudomonadati</taxon>
        <taxon>Pseudomonadota</taxon>
        <taxon>Alphaproteobacteria</taxon>
        <taxon>Rhodobacterales</taxon>
        <taxon>Paracoccaceae</taxon>
        <taxon>Ascidiaceihabitans</taxon>
    </lineage>
</organism>
<dbReference type="EMBL" id="OMOR01000001">
    <property type="protein sequence ID" value="SPH22352.1"/>
    <property type="molecule type" value="Genomic_DNA"/>
</dbReference>
<protein>
    <submittedName>
        <fullName evidence="1">Uncharacterized protein</fullName>
    </submittedName>
</protein>
<evidence type="ECO:0000313" key="1">
    <source>
        <dbReference type="EMBL" id="SPH22352.1"/>
    </source>
</evidence>
<gene>
    <name evidence="1" type="ORF">ASD8599_03096</name>
</gene>